<protein>
    <recommendedName>
        <fullName evidence="3">J domain-containing protein</fullName>
    </recommendedName>
</protein>
<accession>A0ABR2I6A1</accession>
<name>A0ABR2I6A1_9EUKA</name>
<organism evidence="4 5">
    <name type="scientific">Tritrichomonas musculus</name>
    <dbReference type="NCBI Taxonomy" id="1915356"/>
    <lineage>
        <taxon>Eukaryota</taxon>
        <taxon>Metamonada</taxon>
        <taxon>Parabasalia</taxon>
        <taxon>Tritrichomonadida</taxon>
        <taxon>Tritrichomonadidae</taxon>
        <taxon>Tritrichomonas</taxon>
    </lineage>
</organism>
<dbReference type="Gene3D" id="1.20.1280.20">
    <property type="entry name" value="HscB, C-terminal domain"/>
    <property type="match status" value="1"/>
</dbReference>
<dbReference type="PANTHER" id="PTHR14021:SF15">
    <property type="entry name" value="IRON-SULFUR CLUSTER CO-CHAPERONE PROTEIN HSCB"/>
    <property type="match status" value="1"/>
</dbReference>
<evidence type="ECO:0000256" key="1">
    <source>
        <dbReference type="ARBA" id="ARBA00010476"/>
    </source>
</evidence>
<dbReference type="EMBL" id="JAPFFF010000019">
    <property type="protein sequence ID" value="KAK8857946.1"/>
    <property type="molecule type" value="Genomic_DNA"/>
</dbReference>
<dbReference type="NCBIfam" id="TIGR00714">
    <property type="entry name" value="hscB"/>
    <property type="match status" value="1"/>
</dbReference>
<evidence type="ECO:0000313" key="5">
    <source>
        <dbReference type="Proteomes" id="UP001470230"/>
    </source>
</evidence>
<keyword evidence="2" id="KW-0143">Chaperone</keyword>
<dbReference type="SUPFAM" id="SSF46565">
    <property type="entry name" value="Chaperone J-domain"/>
    <property type="match status" value="1"/>
</dbReference>
<dbReference type="PROSITE" id="PS50076">
    <property type="entry name" value="DNAJ_2"/>
    <property type="match status" value="1"/>
</dbReference>
<sequence length="217" mass="25099">MISAFTKGFTRFFAVDCKKTCCWNCHKMVEHKDCEFFCQNCHKLLPMNIDNYFTLFNLPKSYDIDSSKLLQTYKGYQRQVHPDKFYQASKNELSTADQVSCCVNDGYKTLSDPIKRGEYILQLYKQNTKADVPPSYLMDVLEIHEQVESASDSADLVKLLSDVQKRIHDEKETLSASLKINNNQITDPKAAAESLSKMRYLSRIRDTIREKLPIDLI</sequence>
<feature type="domain" description="J" evidence="3">
    <location>
        <begin position="51"/>
        <end position="128"/>
    </location>
</feature>
<evidence type="ECO:0000259" key="3">
    <source>
        <dbReference type="PROSITE" id="PS50076"/>
    </source>
</evidence>
<dbReference type="Proteomes" id="UP001470230">
    <property type="component" value="Unassembled WGS sequence"/>
</dbReference>
<dbReference type="InterPro" id="IPR036869">
    <property type="entry name" value="J_dom_sf"/>
</dbReference>
<dbReference type="Gene3D" id="1.10.287.110">
    <property type="entry name" value="DnaJ domain"/>
    <property type="match status" value="1"/>
</dbReference>
<dbReference type="InterPro" id="IPR001623">
    <property type="entry name" value="DnaJ_domain"/>
</dbReference>
<evidence type="ECO:0000256" key="2">
    <source>
        <dbReference type="ARBA" id="ARBA00023186"/>
    </source>
</evidence>
<dbReference type="HAMAP" id="MF_00682">
    <property type="entry name" value="HscB"/>
    <property type="match status" value="1"/>
</dbReference>
<proteinExistence type="inferred from homology"/>
<dbReference type="InterPro" id="IPR009073">
    <property type="entry name" value="HscB_oligo_C"/>
</dbReference>
<dbReference type="InterPro" id="IPR036386">
    <property type="entry name" value="HscB_C_sf"/>
</dbReference>
<dbReference type="InterPro" id="IPR004640">
    <property type="entry name" value="HscB"/>
</dbReference>
<dbReference type="PANTHER" id="PTHR14021">
    <property type="entry name" value="IRON-SULFUR CLUSTER CO-CHAPERONE PROTEIN HSCB"/>
    <property type="match status" value="1"/>
</dbReference>
<gene>
    <name evidence="4" type="ORF">M9Y10_013045</name>
</gene>
<dbReference type="SUPFAM" id="SSF47144">
    <property type="entry name" value="HSC20 (HSCB), C-terminal oligomerisation domain"/>
    <property type="match status" value="1"/>
</dbReference>
<dbReference type="Pfam" id="PF07743">
    <property type="entry name" value="HSCB_C"/>
    <property type="match status" value="1"/>
</dbReference>
<comment type="similarity">
    <text evidence="1">Belongs to the HscB family.</text>
</comment>
<keyword evidence="5" id="KW-1185">Reference proteome</keyword>
<comment type="caution">
    <text evidence="4">The sequence shown here is derived from an EMBL/GenBank/DDBJ whole genome shotgun (WGS) entry which is preliminary data.</text>
</comment>
<reference evidence="4 5" key="1">
    <citation type="submission" date="2024-04" db="EMBL/GenBank/DDBJ databases">
        <title>Tritrichomonas musculus Genome.</title>
        <authorList>
            <person name="Alves-Ferreira E."/>
            <person name="Grigg M."/>
            <person name="Lorenzi H."/>
            <person name="Galac M."/>
        </authorList>
    </citation>
    <scope>NUCLEOTIDE SEQUENCE [LARGE SCALE GENOMIC DNA]</scope>
    <source>
        <strain evidence="4 5">EAF2021</strain>
    </source>
</reference>
<evidence type="ECO:0000313" key="4">
    <source>
        <dbReference type="EMBL" id="KAK8857946.1"/>
    </source>
</evidence>